<organism evidence="2 3">
    <name type="scientific">Pseudomonas spelaei</name>
    <dbReference type="NCBI Taxonomy" id="1055469"/>
    <lineage>
        <taxon>Bacteria</taxon>
        <taxon>Pseudomonadati</taxon>
        <taxon>Pseudomonadota</taxon>
        <taxon>Gammaproteobacteria</taxon>
        <taxon>Pseudomonadales</taxon>
        <taxon>Pseudomonadaceae</taxon>
        <taxon>Pseudomonas</taxon>
    </lineage>
</organism>
<dbReference type="OrthoDB" id="6602106at2"/>
<dbReference type="RefSeq" id="WP_155581172.1">
    <property type="nucleotide sequence ID" value="NZ_JBHSTH010000004.1"/>
</dbReference>
<evidence type="ECO:0000313" key="2">
    <source>
        <dbReference type="EMBL" id="MUF02715.1"/>
    </source>
</evidence>
<gene>
    <name evidence="2" type="ORF">GNF76_00120</name>
</gene>
<reference evidence="2 3" key="1">
    <citation type="submission" date="2019-11" db="EMBL/GenBank/DDBJ databases">
        <title>Pseudomonas karstica sp. nov. and Pseudomonas spelaei sp. nov. from karst caves.</title>
        <authorList>
            <person name="Zeman M."/>
        </authorList>
    </citation>
    <scope>NUCLEOTIDE SEQUENCE [LARGE SCALE GENOMIC DNA]</scope>
    <source>
        <strain evidence="2 3">CCM 7893</strain>
    </source>
</reference>
<dbReference type="EMBL" id="WNNK01000001">
    <property type="protein sequence ID" value="MUF02715.1"/>
    <property type="molecule type" value="Genomic_DNA"/>
</dbReference>
<evidence type="ECO:0000256" key="1">
    <source>
        <dbReference type="SAM" id="SignalP"/>
    </source>
</evidence>
<evidence type="ECO:0000313" key="3">
    <source>
        <dbReference type="Proteomes" id="UP000438196"/>
    </source>
</evidence>
<protein>
    <submittedName>
        <fullName evidence="2">DUF1120 domain-containing protein</fullName>
    </submittedName>
</protein>
<dbReference type="InterPro" id="IPR010546">
    <property type="entry name" value="DUF1120"/>
</dbReference>
<keyword evidence="1" id="KW-0732">Signal</keyword>
<name>A0A6I3VXN1_9PSED</name>
<feature type="chain" id="PRO_5026329155" evidence="1">
    <location>
        <begin position="21"/>
        <end position="204"/>
    </location>
</feature>
<feature type="signal peptide" evidence="1">
    <location>
        <begin position="1"/>
        <end position="20"/>
    </location>
</feature>
<dbReference type="AlphaFoldDB" id="A0A6I3VXN1"/>
<accession>A0A6I3VXN1</accession>
<dbReference type="Proteomes" id="UP000438196">
    <property type="component" value="Unassembled WGS sequence"/>
</dbReference>
<keyword evidence="3" id="KW-1185">Reference proteome</keyword>
<dbReference type="Pfam" id="PF06551">
    <property type="entry name" value="DUF1120"/>
    <property type="match status" value="1"/>
</dbReference>
<comment type="caution">
    <text evidence="2">The sequence shown here is derived from an EMBL/GenBank/DDBJ whole genome shotgun (WGS) entry which is preliminary data.</text>
</comment>
<sequence>MKTFVPGLLATLLFTPQVYATSTTDLTVKGTITPNACGSTISSGGNADYGKISAKMLNPDQHTYLPTQTLRLRIRCEGPTLFTLSTFDNRAGSSIVNSLHGLGMTLSDERLGAVAFGLSNPVADSVPARTIISINGGASWRTGSYLGHAALTAIASADGASVPIAVKELDADLGIYPTIDHSDNLTLTDEVPIDGDTTMQLTYL</sequence>
<proteinExistence type="predicted"/>